<organism evidence="2 3">
    <name type="scientific">Cryptolaemus montrouzieri</name>
    <dbReference type="NCBI Taxonomy" id="559131"/>
    <lineage>
        <taxon>Eukaryota</taxon>
        <taxon>Metazoa</taxon>
        <taxon>Ecdysozoa</taxon>
        <taxon>Arthropoda</taxon>
        <taxon>Hexapoda</taxon>
        <taxon>Insecta</taxon>
        <taxon>Pterygota</taxon>
        <taxon>Neoptera</taxon>
        <taxon>Endopterygota</taxon>
        <taxon>Coleoptera</taxon>
        <taxon>Polyphaga</taxon>
        <taxon>Cucujiformia</taxon>
        <taxon>Coccinelloidea</taxon>
        <taxon>Coccinellidae</taxon>
        <taxon>Scymninae</taxon>
        <taxon>Scymnini</taxon>
        <taxon>Cryptolaemus</taxon>
    </lineage>
</organism>
<evidence type="ECO:0000313" key="2">
    <source>
        <dbReference type="EMBL" id="KAL3273087.1"/>
    </source>
</evidence>
<feature type="region of interest" description="Disordered" evidence="1">
    <location>
        <begin position="1"/>
        <end position="26"/>
    </location>
</feature>
<sequence>MLPKDNSPKKTRSVQNSPNLHAPKRKTSYVQTDNLNCLCFVNGENLISKNGDIPKNAQHNYRKAVEYVNKWNQRMNEYIKNIGNEKQTRAKVQKKSLIDDIKITSIPNFMTFFMAIIKQPANEYSNSQGFELQNSLTQTKPSSENINLPINMPSKSRNYISLSEITEDVLDDGNISELTKNILESQYKSYPRRIHSYPKSINNNTLPSSFKKSSVPDTTRHNEWIIQETVSNTVRKDLQNKNEVCSRPTNNLRCQQSPSLRRNQSFGAFPTTPPNGLYQKQLPTGFLSSNGMIASQINSKGTPLMVKNMFEEIQHPLGIFVSKGNILKNISIGGDSSNNSSIILSDKDSKELKNKGEQAEEENFFDSKEVEEIEEIDPHPLKLNERDLNTTDKDFINSIGIFTEAGELNQNAKTYLEKKEDVRRGTFRTPRVTQIHMRRKFNTKAYLSESLSDSSDIRFDD</sequence>
<dbReference type="EMBL" id="JABFTP020000062">
    <property type="protein sequence ID" value="KAL3273087.1"/>
    <property type="molecule type" value="Genomic_DNA"/>
</dbReference>
<keyword evidence="3" id="KW-1185">Reference proteome</keyword>
<dbReference type="Proteomes" id="UP001516400">
    <property type="component" value="Unassembled WGS sequence"/>
</dbReference>
<accession>A0ABD2N3T4</accession>
<evidence type="ECO:0000256" key="1">
    <source>
        <dbReference type="SAM" id="MobiDB-lite"/>
    </source>
</evidence>
<name>A0ABD2N3T4_9CUCU</name>
<proteinExistence type="predicted"/>
<comment type="caution">
    <text evidence="2">The sequence shown here is derived from an EMBL/GenBank/DDBJ whole genome shotgun (WGS) entry which is preliminary data.</text>
</comment>
<gene>
    <name evidence="2" type="ORF">HHI36_014542</name>
</gene>
<protein>
    <submittedName>
        <fullName evidence="2">Uncharacterized protein</fullName>
    </submittedName>
</protein>
<evidence type="ECO:0000313" key="3">
    <source>
        <dbReference type="Proteomes" id="UP001516400"/>
    </source>
</evidence>
<reference evidence="2 3" key="1">
    <citation type="journal article" date="2021" name="BMC Biol.">
        <title>Horizontally acquired antibacterial genes associated with adaptive radiation of ladybird beetles.</title>
        <authorList>
            <person name="Li H.S."/>
            <person name="Tang X.F."/>
            <person name="Huang Y.H."/>
            <person name="Xu Z.Y."/>
            <person name="Chen M.L."/>
            <person name="Du X.Y."/>
            <person name="Qiu B.Y."/>
            <person name="Chen P.T."/>
            <person name="Zhang W."/>
            <person name="Slipinski A."/>
            <person name="Escalona H.E."/>
            <person name="Waterhouse R.M."/>
            <person name="Zwick A."/>
            <person name="Pang H."/>
        </authorList>
    </citation>
    <scope>NUCLEOTIDE SEQUENCE [LARGE SCALE GENOMIC DNA]</scope>
    <source>
        <strain evidence="2">SYSU2018</strain>
    </source>
</reference>
<dbReference type="AlphaFoldDB" id="A0ABD2N3T4"/>